<dbReference type="AlphaFoldDB" id="A0A2P5FK45"/>
<sequence>EWETSGATERTNFHYPTTFSIITFSKQKQSISRTAITTSGAIRDKDTIP</sequence>
<keyword evidence="2" id="KW-1185">Reference proteome</keyword>
<protein>
    <submittedName>
        <fullName evidence="1">Uncharacterized protein</fullName>
    </submittedName>
</protein>
<name>A0A2P5FK45_TREOI</name>
<evidence type="ECO:0000313" key="2">
    <source>
        <dbReference type="Proteomes" id="UP000237000"/>
    </source>
</evidence>
<reference evidence="2" key="1">
    <citation type="submission" date="2016-06" db="EMBL/GenBank/DDBJ databases">
        <title>Parallel loss of symbiosis genes in relatives of nitrogen-fixing non-legume Parasponia.</title>
        <authorList>
            <person name="Van Velzen R."/>
            <person name="Holmer R."/>
            <person name="Bu F."/>
            <person name="Rutten L."/>
            <person name="Van Zeijl A."/>
            <person name="Liu W."/>
            <person name="Santuari L."/>
            <person name="Cao Q."/>
            <person name="Sharma T."/>
            <person name="Shen D."/>
            <person name="Roswanjaya Y."/>
            <person name="Wardhani T."/>
            <person name="Kalhor M.S."/>
            <person name="Jansen J."/>
            <person name="Van den Hoogen J."/>
            <person name="Gungor B."/>
            <person name="Hartog M."/>
            <person name="Hontelez J."/>
            <person name="Verver J."/>
            <person name="Yang W.-C."/>
            <person name="Schijlen E."/>
            <person name="Repin R."/>
            <person name="Schilthuizen M."/>
            <person name="Schranz E."/>
            <person name="Heidstra R."/>
            <person name="Miyata K."/>
            <person name="Fedorova E."/>
            <person name="Kohlen W."/>
            <person name="Bisseling T."/>
            <person name="Smit S."/>
            <person name="Geurts R."/>
        </authorList>
    </citation>
    <scope>NUCLEOTIDE SEQUENCE [LARGE SCALE GENOMIC DNA]</scope>
    <source>
        <strain evidence="2">cv. RG33-2</strain>
    </source>
</reference>
<evidence type="ECO:0000313" key="1">
    <source>
        <dbReference type="EMBL" id="PON98168.1"/>
    </source>
</evidence>
<dbReference type="InParanoid" id="A0A2P5FK45"/>
<accession>A0A2P5FK45</accession>
<feature type="non-terminal residue" evidence="1">
    <location>
        <position position="1"/>
    </location>
</feature>
<organism evidence="1 2">
    <name type="scientific">Trema orientale</name>
    <name type="common">Charcoal tree</name>
    <name type="synonym">Celtis orientalis</name>
    <dbReference type="NCBI Taxonomy" id="63057"/>
    <lineage>
        <taxon>Eukaryota</taxon>
        <taxon>Viridiplantae</taxon>
        <taxon>Streptophyta</taxon>
        <taxon>Embryophyta</taxon>
        <taxon>Tracheophyta</taxon>
        <taxon>Spermatophyta</taxon>
        <taxon>Magnoliopsida</taxon>
        <taxon>eudicotyledons</taxon>
        <taxon>Gunneridae</taxon>
        <taxon>Pentapetalae</taxon>
        <taxon>rosids</taxon>
        <taxon>fabids</taxon>
        <taxon>Rosales</taxon>
        <taxon>Cannabaceae</taxon>
        <taxon>Trema</taxon>
    </lineage>
</organism>
<dbReference type="EMBL" id="JXTC01000026">
    <property type="protein sequence ID" value="PON98168.1"/>
    <property type="molecule type" value="Genomic_DNA"/>
</dbReference>
<proteinExistence type="predicted"/>
<comment type="caution">
    <text evidence="1">The sequence shown here is derived from an EMBL/GenBank/DDBJ whole genome shotgun (WGS) entry which is preliminary data.</text>
</comment>
<dbReference type="Proteomes" id="UP000237000">
    <property type="component" value="Unassembled WGS sequence"/>
</dbReference>
<gene>
    <name evidence="1" type="ORF">TorRG33x02_059980</name>
</gene>